<reference evidence="8 9" key="1">
    <citation type="submission" date="2019-09" db="EMBL/GenBank/DDBJ databases">
        <title>Genome sequence of Roseospira marina, one of the more divergent members of the non-sulfur purple photosynthetic bacterial family, the Rhodospirillaceae.</title>
        <authorList>
            <person name="Meyer T."/>
            <person name="Kyndt J."/>
        </authorList>
    </citation>
    <scope>NUCLEOTIDE SEQUENCE [LARGE SCALE GENOMIC DNA]</scope>
    <source>
        <strain evidence="8 9">DSM 15113</strain>
    </source>
</reference>
<dbReference type="OrthoDB" id="9798468at2"/>
<feature type="transmembrane region" description="Helical" evidence="7">
    <location>
        <begin position="398"/>
        <end position="418"/>
    </location>
</feature>
<evidence type="ECO:0000313" key="8">
    <source>
        <dbReference type="EMBL" id="KAA5604064.1"/>
    </source>
</evidence>
<dbReference type="GO" id="GO:0015920">
    <property type="term" value="P:lipopolysaccharide transport"/>
    <property type="evidence" value="ECO:0007669"/>
    <property type="project" value="TreeGrafter"/>
</dbReference>
<evidence type="ECO:0000256" key="7">
    <source>
        <dbReference type="SAM" id="Phobius"/>
    </source>
</evidence>
<dbReference type="PANTHER" id="PTHR33529">
    <property type="entry name" value="SLR0882 PROTEIN-RELATED"/>
    <property type="match status" value="1"/>
</dbReference>
<feature type="transmembrane region" description="Helical" evidence="7">
    <location>
        <begin position="71"/>
        <end position="89"/>
    </location>
</feature>
<dbReference type="GO" id="GO:0055085">
    <property type="term" value="P:transmembrane transport"/>
    <property type="evidence" value="ECO:0007669"/>
    <property type="project" value="InterPro"/>
</dbReference>
<dbReference type="GO" id="GO:0043190">
    <property type="term" value="C:ATP-binding cassette (ABC) transporter complex"/>
    <property type="evidence" value="ECO:0007669"/>
    <property type="project" value="InterPro"/>
</dbReference>
<dbReference type="Proteomes" id="UP000324065">
    <property type="component" value="Unassembled WGS sequence"/>
</dbReference>
<evidence type="ECO:0000256" key="3">
    <source>
        <dbReference type="ARBA" id="ARBA00022692"/>
    </source>
</evidence>
<dbReference type="InterPro" id="IPR030923">
    <property type="entry name" value="LptG"/>
</dbReference>
<evidence type="ECO:0000256" key="1">
    <source>
        <dbReference type="ARBA" id="ARBA00004651"/>
    </source>
</evidence>
<keyword evidence="3 7" id="KW-0812">Transmembrane</keyword>
<comment type="subcellular location">
    <subcellularLocation>
        <location evidence="1">Cell membrane</location>
        <topology evidence="1">Multi-pass membrane protein</topology>
    </subcellularLocation>
</comment>
<keyword evidence="4 7" id="KW-1133">Transmembrane helix</keyword>
<proteinExistence type="predicted"/>
<feature type="compositionally biased region" description="Basic residues" evidence="6">
    <location>
        <begin position="26"/>
        <end position="37"/>
    </location>
</feature>
<feature type="transmembrane region" description="Helical" evidence="7">
    <location>
        <begin position="123"/>
        <end position="140"/>
    </location>
</feature>
<keyword evidence="9" id="KW-1185">Reference proteome</keyword>
<dbReference type="InterPro" id="IPR005495">
    <property type="entry name" value="LptG/LptF_permease"/>
</dbReference>
<dbReference type="NCBIfam" id="TIGR04408">
    <property type="entry name" value="LptG_lptG"/>
    <property type="match status" value="1"/>
</dbReference>
<keyword evidence="5 7" id="KW-0472">Membrane</keyword>
<keyword evidence="2" id="KW-1003">Cell membrane</keyword>
<dbReference type="EMBL" id="VWPJ01000024">
    <property type="protein sequence ID" value="KAA5604064.1"/>
    <property type="molecule type" value="Genomic_DNA"/>
</dbReference>
<organism evidence="8 9">
    <name type="scientific">Roseospira marina</name>
    <dbReference type="NCBI Taxonomy" id="140057"/>
    <lineage>
        <taxon>Bacteria</taxon>
        <taxon>Pseudomonadati</taxon>
        <taxon>Pseudomonadota</taxon>
        <taxon>Alphaproteobacteria</taxon>
        <taxon>Rhodospirillales</taxon>
        <taxon>Rhodospirillaceae</taxon>
        <taxon>Roseospira</taxon>
    </lineage>
</organism>
<evidence type="ECO:0000256" key="6">
    <source>
        <dbReference type="SAM" id="MobiDB-lite"/>
    </source>
</evidence>
<sequence>MGSVCGVHNRLRRAVPDPGTPGGRPALRRPVHAPRRGHPGDCRVGPPADARPKGTAVTLTSTLTSYVSRAFLGRFLGVLLGFAAVLQLLDLLDTASTVLEGGRGATDLVTYIGLRLPLLVNQIVPLAVLIAALATLLGFARRSEIVAMKAAGVSPWNFLKLLAPVVAVIAVLHILLFGQVVPWSEQALRDWWASHVEAPDADAAADPVWLRAGPDIVSIDRVDDAGRHLSGVTIVSRDEKGRADERRVARAADWIEEGEDGGQWTLRDVAILPLTGGAQAETHRESMPWPAGPAPETIAFVADPTEFLSPQRSLSILRGAWSGTKPQAYYATQLQATLAVPLSSFVMLLLAQPALRGLRRGERFGVGMAMGLALGLLFLLVQGLLSALGETNTLPPTLAVWSPLLLFACIGGTILLYLEE</sequence>
<evidence type="ECO:0000313" key="9">
    <source>
        <dbReference type="Proteomes" id="UP000324065"/>
    </source>
</evidence>
<feature type="transmembrane region" description="Helical" evidence="7">
    <location>
        <begin position="328"/>
        <end position="351"/>
    </location>
</feature>
<accession>A0A5M6I722</accession>
<gene>
    <name evidence="8" type="primary">lptG</name>
    <name evidence="8" type="ORF">F1188_17900</name>
</gene>
<evidence type="ECO:0000256" key="2">
    <source>
        <dbReference type="ARBA" id="ARBA00022475"/>
    </source>
</evidence>
<name>A0A5M6I722_9PROT</name>
<dbReference type="AlphaFoldDB" id="A0A5M6I722"/>
<protein>
    <submittedName>
        <fullName evidence="8">LPS export ABC transporter permease LptG</fullName>
    </submittedName>
</protein>
<feature type="transmembrane region" description="Helical" evidence="7">
    <location>
        <begin position="363"/>
        <end position="386"/>
    </location>
</feature>
<dbReference type="PANTHER" id="PTHR33529:SF2">
    <property type="entry name" value="LIPOPOLYSACCHARIDE EXPORT SYSTEM PERMEASE PROTEIN LPTG"/>
    <property type="match status" value="1"/>
</dbReference>
<comment type="caution">
    <text evidence="8">The sequence shown here is derived from an EMBL/GenBank/DDBJ whole genome shotgun (WGS) entry which is preliminary data.</text>
</comment>
<feature type="transmembrane region" description="Helical" evidence="7">
    <location>
        <begin position="161"/>
        <end position="181"/>
    </location>
</feature>
<evidence type="ECO:0000256" key="5">
    <source>
        <dbReference type="ARBA" id="ARBA00023136"/>
    </source>
</evidence>
<dbReference type="Pfam" id="PF03739">
    <property type="entry name" value="LptF_LptG"/>
    <property type="match status" value="1"/>
</dbReference>
<evidence type="ECO:0000256" key="4">
    <source>
        <dbReference type="ARBA" id="ARBA00022989"/>
    </source>
</evidence>
<feature type="region of interest" description="Disordered" evidence="6">
    <location>
        <begin position="1"/>
        <end position="53"/>
    </location>
</feature>